<comment type="subunit">
    <text evidence="3 10">Homodimer.</text>
</comment>
<feature type="compositionally biased region" description="Basic and acidic residues" evidence="13">
    <location>
        <begin position="68"/>
        <end position="78"/>
    </location>
</feature>
<organism evidence="14 15">
    <name type="scientific">Lachnobacterium bovis DSM 14045</name>
    <dbReference type="NCBI Taxonomy" id="1122142"/>
    <lineage>
        <taxon>Bacteria</taxon>
        <taxon>Bacillati</taxon>
        <taxon>Bacillota</taxon>
        <taxon>Clostridia</taxon>
        <taxon>Lachnospirales</taxon>
        <taxon>Lachnospiraceae</taxon>
        <taxon>Lachnobacterium</taxon>
    </lineage>
</organism>
<dbReference type="NCBIfam" id="NF010738">
    <property type="entry name" value="PRK14140.1"/>
    <property type="match status" value="1"/>
</dbReference>
<dbReference type="STRING" id="1122142.SAMN02910414_00928"/>
<dbReference type="InterPro" id="IPR009012">
    <property type="entry name" value="GrpE_head"/>
</dbReference>
<evidence type="ECO:0000256" key="13">
    <source>
        <dbReference type="SAM" id="MobiDB-lite"/>
    </source>
</evidence>
<evidence type="ECO:0000256" key="9">
    <source>
        <dbReference type="ARBA" id="ARBA00076414"/>
    </source>
</evidence>
<keyword evidence="6 10" id="KW-0143">Chaperone</keyword>
<evidence type="ECO:0000313" key="15">
    <source>
        <dbReference type="Proteomes" id="UP000183918"/>
    </source>
</evidence>
<dbReference type="PROSITE" id="PS01071">
    <property type="entry name" value="GRPE"/>
    <property type="match status" value="1"/>
</dbReference>
<evidence type="ECO:0000256" key="6">
    <source>
        <dbReference type="ARBA" id="ARBA00023186"/>
    </source>
</evidence>
<dbReference type="GO" id="GO:0042803">
    <property type="term" value="F:protein homodimerization activity"/>
    <property type="evidence" value="ECO:0007669"/>
    <property type="project" value="InterPro"/>
</dbReference>
<dbReference type="PRINTS" id="PR00773">
    <property type="entry name" value="GRPEPROTEIN"/>
</dbReference>
<feature type="compositionally biased region" description="Basic and acidic residues" evidence="13">
    <location>
        <begin position="40"/>
        <end position="55"/>
    </location>
</feature>
<reference evidence="14 15" key="1">
    <citation type="submission" date="2016-10" db="EMBL/GenBank/DDBJ databases">
        <authorList>
            <person name="de Groot N.N."/>
        </authorList>
    </citation>
    <scope>NUCLEOTIDE SEQUENCE [LARGE SCALE GENOMIC DNA]</scope>
    <source>
        <strain evidence="14 15">DSM 14045</strain>
    </source>
</reference>
<comment type="subcellular location">
    <subcellularLocation>
        <location evidence="1 10">Cytoplasm</location>
    </subcellularLocation>
</comment>
<dbReference type="CDD" id="cd00446">
    <property type="entry name" value="GrpE"/>
    <property type="match status" value="1"/>
</dbReference>
<keyword evidence="15" id="KW-1185">Reference proteome</keyword>
<dbReference type="GO" id="GO:0051087">
    <property type="term" value="F:protein-folding chaperone binding"/>
    <property type="evidence" value="ECO:0007669"/>
    <property type="project" value="InterPro"/>
</dbReference>
<comment type="similarity">
    <text evidence="2 10 12">Belongs to the GrpE family.</text>
</comment>
<feature type="region of interest" description="Disordered" evidence="13">
    <location>
        <begin position="1"/>
        <end position="78"/>
    </location>
</feature>
<dbReference type="Proteomes" id="UP000183918">
    <property type="component" value="Unassembled WGS sequence"/>
</dbReference>
<dbReference type="EMBL" id="FNPG01000009">
    <property type="protein sequence ID" value="SDY17166.1"/>
    <property type="molecule type" value="Genomic_DNA"/>
</dbReference>
<dbReference type="FunFam" id="2.30.22.10:FF:000001">
    <property type="entry name" value="Protein GrpE"/>
    <property type="match status" value="1"/>
</dbReference>
<gene>
    <name evidence="10" type="primary">grpE</name>
    <name evidence="14" type="ORF">SAMN02910414_00928</name>
</gene>
<comment type="function">
    <text evidence="7 10 11">Participates actively in the response to hyperosmotic and heat shock by preventing the aggregation of stress-denatured proteins, in association with DnaK and GrpE. It is the nucleotide exchange factor for DnaK and may function as a thermosensor. Unfolded proteins bind initially to DnaJ; upon interaction with the DnaJ-bound protein, DnaK hydrolyzes its bound ATP, resulting in the formation of a stable complex. GrpE releases ADP from DnaK; ATP binding to DnaK triggers the release of the substrate protein, thus completing the reaction cycle. Several rounds of ATP-dependent interactions between DnaJ, DnaK and GrpE are required for fully efficient folding.</text>
</comment>
<dbReference type="GO" id="GO:0005737">
    <property type="term" value="C:cytoplasm"/>
    <property type="evidence" value="ECO:0007669"/>
    <property type="project" value="UniProtKB-SubCell"/>
</dbReference>
<dbReference type="InterPro" id="IPR013805">
    <property type="entry name" value="GrpE_CC"/>
</dbReference>
<dbReference type="Pfam" id="PF01025">
    <property type="entry name" value="GrpE"/>
    <property type="match status" value="1"/>
</dbReference>
<evidence type="ECO:0000256" key="3">
    <source>
        <dbReference type="ARBA" id="ARBA00011738"/>
    </source>
</evidence>
<dbReference type="Gene3D" id="2.30.22.10">
    <property type="entry name" value="Head domain of nucleotide exchange factor GrpE"/>
    <property type="match status" value="1"/>
</dbReference>
<feature type="compositionally biased region" description="Acidic residues" evidence="13">
    <location>
        <begin position="27"/>
        <end position="39"/>
    </location>
</feature>
<evidence type="ECO:0000256" key="11">
    <source>
        <dbReference type="RuleBase" id="RU000639"/>
    </source>
</evidence>
<evidence type="ECO:0000256" key="7">
    <source>
        <dbReference type="ARBA" id="ARBA00053401"/>
    </source>
</evidence>
<sequence>MVDQMNKDVENVELENEEVNKDINKEVDEEVVEETSSELENEKASEEANQDEKKSKKDKKEKKKNKKDKKDEQIEDLTDRLKRQMAEFDNFRKRTEKEKAQMFDMGAKTILEKVLPIVDNFERGLSAVTEEEKDSAFADGMEKIYKQLVTELEKAGVKPIECVGEEFDPAKHNAVMQVESDEVEVGCVAQELLKGYTYKDEVLRHSMVAVAQ</sequence>
<feature type="compositionally biased region" description="Basic residues" evidence="13">
    <location>
        <begin position="56"/>
        <end position="67"/>
    </location>
</feature>
<feature type="compositionally biased region" description="Basic and acidic residues" evidence="13">
    <location>
        <begin position="1"/>
        <end position="10"/>
    </location>
</feature>
<evidence type="ECO:0000256" key="4">
    <source>
        <dbReference type="ARBA" id="ARBA00022490"/>
    </source>
</evidence>
<dbReference type="AlphaFoldDB" id="A0A1H3HNS0"/>
<evidence type="ECO:0000256" key="1">
    <source>
        <dbReference type="ARBA" id="ARBA00004496"/>
    </source>
</evidence>
<evidence type="ECO:0000313" key="14">
    <source>
        <dbReference type="EMBL" id="SDY17166.1"/>
    </source>
</evidence>
<dbReference type="GO" id="GO:0006457">
    <property type="term" value="P:protein folding"/>
    <property type="evidence" value="ECO:0007669"/>
    <property type="project" value="InterPro"/>
</dbReference>
<dbReference type="PANTHER" id="PTHR21237">
    <property type="entry name" value="GRPE PROTEIN"/>
    <property type="match status" value="1"/>
</dbReference>
<proteinExistence type="inferred from homology"/>
<dbReference type="GO" id="GO:0051082">
    <property type="term" value="F:unfolded protein binding"/>
    <property type="evidence" value="ECO:0007669"/>
    <property type="project" value="TreeGrafter"/>
</dbReference>
<dbReference type="SUPFAM" id="SSF58014">
    <property type="entry name" value="Coiled-coil domain of nucleotide exchange factor GrpE"/>
    <property type="match status" value="1"/>
</dbReference>
<keyword evidence="4 10" id="KW-0963">Cytoplasm</keyword>
<name>A0A1H3HNS0_9FIRM</name>
<protein>
    <recommendedName>
        <fullName evidence="8 10">Protein GrpE</fullName>
    </recommendedName>
    <alternativeName>
        <fullName evidence="9 10">HSP-70 cofactor</fullName>
    </alternativeName>
</protein>
<accession>A0A1H3HNS0</accession>
<evidence type="ECO:0000256" key="2">
    <source>
        <dbReference type="ARBA" id="ARBA00009054"/>
    </source>
</evidence>
<dbReference type="Gene3D" id="3.90.20.20">
    <property type="match status" value="1"/>
</dbReference>
<keyword evidence="5 10" id="KW-0346">Stress response</keyword>
<dbReference type="SUPFAM" id="SSF51064">
    <property type="entry name" value="Head domain of nucleotide exchange factor GrpE"/>
    <property type="match status" value="1"/>
</dbReference>
<dbReference type="HAMAP" id="MF_01151">
    <property type="entry name" value="GrpE"/>
    <property type="match status" value="1"/>
</dbReference>
<evidence type="ECO:0000256" key="8">
    <source>
        <dbReference type="ARBA" id="ARBA00072274"/>
    </source>
</evidence>
<dbReference type="GO" id="GO:0000774">
    <property type="term" value="F:adenyl-nucleotide exchange factor activity"/>
    <property type="evidence" value="ECO:0007669"/>
    <property type="project" value="InterPro"/>
</dbReference>
<dbReference type="eggNOG" id="COG0576">
    <property type="taxonomic scope" value="Bacteria"/>
</dbReference>
<evidence type="ECO:0000256" key="12">
    <source>
        <dbReference type="RuleBase" id="RU004478"/>
    </source>
</evidence>
<dbReference type="InterPro" id="IPR000740">
    <property type="entry name" value="GrpE"/>
</dbReference>
<evidence type="ECO:0000256" key="5">
    <source>
        <dbReference type="ARBA" id="ARBA00023016"/>
    </source>
</evidence>
<dbReference type="PANTHER" id="PTHR21237:SF23">
    <property type="entry name" value="GRPE PROTEIN HOMOLOG, MITOCHONDRIAL"/>
    <property type="match status" value="1"/>
</dbReference>
<evidence type="ECO:0000256" key="10">
    <source>
        <dbReference type="HAMAP-Rule" id="MF_01151"/>
    </source>
</evidence>